<sequence length="180" mass="21471">MNFIKQKRWWLLLLAIVLIVLNTNFFWKLVYPIPYKDIIWEQAELLEQDPRLVAAVIMVESKYRKDSVSKKGALGLMQVMPNTAMWAAEINGIEYTYIEELAEPHTNIYLGTWYLKFLNHKYENKLPLVLAGYNSGPTRVDEWLQYGVWDGESIEQIPFGETRHYIQRVTHFYERYKKIY</sequence>
<reference evidence="2 3" key="1">
    <citation type="submission" date="2016-09" db="EMBL/GenBank/DDBJ databases">
        <title>Draft genome sequence for the type strain of Desulfuribacillus alkaliarsenatis AHT28, an obligately anaerobic, sulfidogenic bacterium isolated from Russian soda lake sediments.</title>
        <authorList>
            <person name="Abin C.A."/>
            <person name="Hollibaugh J.T."/>
        </authorList>
    </citation>
    <scope>NUCLEOTIDE SEQUENCE [LARGE SCALE GENOMIC DNA]</scope>
    <source>
        <strain evidence="2 3">AHT28</strain>
    </source>
</reference>
<name>A0A1E5FYG0_9FIRM</name>
<protein>
    <recommendedName>
        <fullName evidence="1">Transglycosylase SLT domain-containing protein</fullName>
    </recommendedName>
</protein>
<evidence type="ECO:0000259" key="1">
    <source>
        <dbReference type="Pfam" id="PF01464"/>
    </source>
</evidence>
<dbReference type="OrthoDB" id="9815002at2"/>
<dbReference type="InterPro" id="IPR008258">
    <property type="entry name" value="Transglycosylase_SLT_dom_1"/>
</dbReference>
<dbReference type="STRING" id="766136.BHF68_12180"/>
<dbReference type="RefSeq" id="WP_069644413.1">
    <property type="nucleotide sequence ID" value="NZ_MIJE01000036.1"/>
</dbReference>
<dbReference type="Pfam" id="PF01464">
    <property type="entry name" value="SLT"/>
    <property type="match status" value="1"/>
</dbReference>
<dbReference type="EMBL" id="MIJE01000036">
    <property type="protein sequence ID" value="OEF95600.1"/>
    <property type="molecule type" value="Genomic_DNA"/>
</dbReference>
<accession>A0A1E5FYG0</accession>
<dbReference type="AlphaFoldDB" id="A0A1E5FYG0"/>
<comment type="caution">
    <text evidence="2">The sequence shown here is derived from an EMBL/GenBank/DDBJ whole genome shotgun (WGS) entry which is preliminary data.</text>
</comment>
<evidence type="ECO:0000313" key="3">
    <source>
        <dbReference type="Proteomes" id="UP000094296"/>
    </source>
</evidence>
<evidence type="ECO:0000313" key="2">
    <source>
        <dbReference type="EMBL" id="OEF95600.1"/>
    </source>
</evidence>
<dbReference type="SUPFAM" id="SSF53955">
    <property type="entry name" value="Lysozyme-like"/>
    <property type="match status" value="1"/>
</dbReference>
<dbReference type="PANTHER" id="PTHR37423">
    <property type="entry name" value="SOLUBLE LYTIC MUREIN TRANSGLYCOSYLASE-RELATED"/>
    <property type="match status" value="1"/>
</dbReference>
<dbReference type="PANTHER" id="PTHR37423:SF2">
    <property type="entry name" value="MEMBRANE-BOUND LYTIC MUREIN TRANSGLYCOSYLASE C"/>
    <property type="match status" value="1"/>
</dbReference>
<keyword evidence="3" id="KW-1185">Reference proteome</keyword>
<feature type="domain" description="Transglycosylase SLT" evidence="1">
    <location>
        <begin position="43"/>
        <end position="146"/>
    </location>
</feature>
<gene>
    <name evidence="2" type="ORF">BHF68_12180</name>
</gene>
<dbReference type="InterPro" id="IPR023346">
    <property type="entry name" value="Lysozyme-like_dom_sf"/>
</dbReference>
<proteinExistence type="predicted"/>
<dbReference type="CDD" id="cd16896">
    <property type="entry name" value="LT_Slt70-like"/>
    <property type="match status" value="1"/>
</dbReference>
<dbReference type="Proteomes" id="UP000094296">
    <property type="component" value="Unassembled WGS sequence"/>
</dbReference>
<organism evidence="2 3">
    <name type="scientific">Desulfuribacillus alkaliarsenatis</name>
    <dbReference type="NCBI Taxonomy" id="766136"/>
    <lineage>
        <taxon>Bacteria</taxon>
        <taxon>Bacillati</taxon>
        <taxon>Bacillota</taxon>
        <taxon>Desulfuribacillia</taxon>
        <taxon>Desulfuribacillales</taxon>
        <taxon>Desulfuribacillaceae</taxon>
        <taxon>Desulfuribacillus</taxon>
    </lineage>
</organism>
<dbReference type="Gene3D" id="1.10.530.10">
    <property type="match status" value="1"/>
</dbReference>